<evidence type="ECO:0000313" key="2">
    <source>
        <dbReference type="Proteomes" id="UP001596097"/>
    </source>
</evidence>
<dbReference type="EMBL" id="JBHSQL010000017">
    <property type="protein sequence ID" value="MFC6151253.1"/>
    <property type="molecule type" value="Genomic_DNA"/>
</dbReference>
<organism evidence="1 2">
    <name type="scientific">Mumia xiangluensis</name>
    <dbReference type="NCBI Taxonomy" id="1678900"/>
    <lineage>
        <taxon>Bacteria</taxon>
        <taxon>Bacillati</taxon>
        <taxon>Actinomycetota</taxon>
        <taxon>Actinomycetes</taxon>
        <taxon>Propionibacteriales</taxon>
        <taxon>Nocardioidaceae</taxon>
        <taxon>Mumia</taxon>
    </lineage>
</organism>
<keyword evidence="2" id="KW-1185">Reference proteome</keyword>
<accession>A0ABW1QPI2</accession>
<gene>
    <name evidence="1" type="ORF">ACFPYK_17745</name>
</gene>
<evidence type="ECO:0000313" key="1">
    <source>
        <dbReference type="EMBL" id="MFC6151253.1"/>
    </source>
</evidence>
<dbReference type="InterPro" id="IPR011009">
    <property type="entry name" value="Kinase-like_dom_sf"/>
</dbReference>
<sequence length="277" mass="30051">MRFVEPDPSLPEVPLAGGDVTDGLVRVGETVRRPVGPHSPLVVDVLAHLERVGFDGAPRFRGIDAAGRQVLSYVPGEVASRPRPEWIADENRVASVARLLRRYDDAVETLGIPASAEGALGADPPGTPARVAGPPTLVGHLDVTPDNVVFVDGEARALIDFDMVRPAARTEEVQNLLLWWAPLVPRPDRPEVLVDVDPFARATLLVDAYGLAASDRARLIDVAENTAARAWFLMRDRAERLGGGWARMWDDGVGDAIRRRQSWLAQHRTALVRAVGG</sequence>
<proteinExistence type="predicted"/>
<dbReference type="RefSeq" id="WP_205602858.1">
    <property type="nucleotide sequence ID" value="NZ_JBHSQL010000017.1"/>
</dbReference>
<name>A0ABW1QPI2_9ACTN</name>
<dbReference type="Proteomes" id="UP001596097">
    <property type="component" value="Unassembled WGS sequence"/>
</dbReference>
<reference evidence="2" key="1">
    <citation type="journal article" date="2019" name="Int. J. Syst. Evol. Microbiol.">
        <title>The Global Catalogue of Microorganisms (GCM) 10K type strain sequencing project: providing services to taxonomists for standard genome sequencing and annotation.</title>
        <authorList>
            <consortium name="The Broad Institute Genomics Platform"/>
            <consortium name="The Broad Institute Genome Sequencing Center for Infectious Disease"/>
            <person name="Wu L."/>
            <person name="Ma J."/>
        </authorList>
    </citation>
    <scope>NUCLEOTIDE SEQUENCE [LARGE SCALE GENOMIC DNA]</scope>
    <source>
        <strain evidence="2">CGMCC 4.7198</strain>
    </source>
</reference>
<protein>
    <submittedName>
        <fullName evidence="1">Phosphotransferase</fullName>
    </submittedName>
</protein>
<comment type="caution">
    <text evidence="1">The sequence shown here is derived from an EMBL/GenBank/DDBJ whole genome shotgun (WGS) entry which is preliminary data.</text>
</comment>
<dbReference type="SUPFAM" id="SSF56112">
    <property type="entry name" value="Protein kinase-like (PK-like)"/>
    <property type="match status" value="1"/>
</dbReference>